<proteinExistence type="predicted"/>
<protein>
    <submittedName>
        <fullName evidence="1">Uncharacterized protein</fullName>
    </submittedName>
</protein>
<accession>A0A0F8ZGK0</accession>
<name>A0A0F8ZGK0_9ZZZZ</name>
<gene>
    <name evidence="1" type="ORF">LCGC14_3037370</name>
</gene>
<evidence type="ECO:0000313" key="1">
    <source>
        <dbReference type="EMBL" id="KKK59141.1"/>
    </source>
</evidence>
<feature type="non-terminal residue" evidence="1">
    <location>
        <position position="55"/>
    </location>
</feature>
<comment type="caution">
    <text evidence="1">The sequence shown here is derived from an EMBL/GenBank/DDBJ whole genome shotgun (WGS) entry which is preliminary data.</text>
</comment>
<dbReference type="EMBL" id="LAZR01063626">
    <property type="protein sequence ID" value="KKK59141.1"/>
    <property type="molecule type" value="Genomic_DNA"/>
</dbReference>
<organism evidence="1">
    <name type="scientific">marine sediment metagenome</name>
    <dbReference type="NCBI Taxonomy" id="412755"/>
    <lineage>
        <taxon>unclassified sequences</taxon>
        <taxon>metagenomes</taxon>
        <taxon>ecological metagenomes</taxon>
    </lineage>
</organism>
<sequence length="55" mass="6508">MELKDYQNGVLDKLDYYLKKLADTKEEAEDFVAFQKMKGKEARLTDYAKDTWEAL</sequence>
<reference evidence="1" key="1">
    <citation type="journal article" date="2015" name="Nature">
        <title>Complex archaea that bridge the gap between prokaryotes and eukaryotes.</title>
        <authorList>
            <person name="Spang A."/>
            <person name="Saw J.H."/>
            <person name="Jorgensen S.L."/>
            <person name="Zaremba-Niedzwiedzka K."/>
            <person name="Martijn J."/>
            <person name="Lind A.E."/>
            <person name="van Eijk R."/>
            <person name="Schleper C."/>
            <person name="Guy L."/>
            <person name="Ettema T.J."/>
        </authorList>
    </citation>
    <scope>NUCLEOTIDE SEQUENCE</scope>
</reference>
<dbReference type="AlphaFoldDB" id="A0A0F8ZGK0"/>